<evidence type="ECO:0000313" key="1">
    <source>
        <dbReference type="EMBL" id="KAF2400976.1"/>
    </source>
</evidence>
<sequence>MTKRAIPWLMVYLCFSPSAPRAPSRDCPRPLAPHVLSPATWHVPSASQASEAAWYLPGADRRAHNHFTHHRPAQSIAKQAPSIEIHIQQTPPCHARPP</sequence>
<dbReference type="AlphaFoldDB" id="A0A6G1HYN4"/>
<accession>A0A6G1HYN4</accession>
<keyword evidence="2" id="KW-1185">Reference proteome</keyword>
<name>A0A6G1HYN4_9PEZI</name>
<gene>
    <name evidence="1" type="ORF">EJ06DRAFT_415441</name>
</gene>
<proteinExistence type="predicted"/>
<dbReference type="EMBL" id="ML996694">
    <property type="protein sequence ID" value="KAF2400976.1"/>
    <property type="molecule type" value="Genomic_DNA"/>
</dbReference>
<protein>
    <submittedName>
        <fullName evidence="1">Uncharacterized protein</fullName>
    </submittedName>
</protein>
<organism evidence="1 2">
    <name type="scientific">Trichodelitschia bisporula</name>
    <dbReference type="NCBI Taxonomy" id="703511"/>
    <lineage>
        <taxon>Eukaryota</taxon>
        <taxon>Fungi</taxon>
        <taxon>Dikarya</taxon>
        <taxon>Ascomycota</taxon>
        <taxon>Pezizomycotina</taxon>
        <taxon>Dothideomycetes</taxon>
        <taxon>Dothideomycetes incertae sedis</taxon>
        <taxon>Phaeotrichales</taxon>
        <taxon>Phaeotrichaceae</taxon>
        <taxon>Trichodelitschia</taxon>
    </lineage>
</organism>
<reference evidence="1" key="1">
    <citation type="journal article" date="2020" name="Stud. Mycol.">
        <title>101 Dothideomycetes genomes: a test case for predicting lifestyles and emergence of pathogens.</title>
        <authorList>
            <person name="Haridas S."/>
            <person name="Albert R."/>
            <person name="Binder M."/>
            <person name="Bloem J."/>
            <person name="Labutti K."/>
            <person name="Salamov A."/>
            <person name="Andreopoulos B."/>
            <person name="Baker S."/>
            <person name="Barry K."/>
            <person name="Bills G."/>
            <person name="Bluhm B."/>
            <person name="Cannon C."/>
            <person name="Castanera R."/>
            <person name="Culley D."/>
            <person name="Daum C."/>
            <person name="Ezra D."/>
            <person name="Gonzalez J."/>
            <person name="Henrissat B."/>
            <person name="Kuo A."/>
            <person name="Liang C."/>
            <person name="Lipzen A."/>
            <person name="Lutzoni F."/>
            <person name="Magnuson J."/>
            <person name="Mondo S."/>
            <person name="Nolan M."/>
            <person name="Ohm R."/>
            <person name="Pangilinan J."/>
            <person name="Park H.-J."/>
            <person name="Ramirez L."/>
            <person name="Alfaro M."/>
            <person name="Sun H."/>
            <person name="Tritt A."/>
            <person name="Yoshinaga Y."/>
            <person name="Zwiers L.-H."/>
            <person name="Turgeon B."/>
            <person name="Goodwin S."/>
            <person name="Spatafora J."/>
            <person name="Crous P."/>
            <person name="Grigoriev I."/>
        </authorList>
    </citation>
    <scope>NUCLEOTIDE SEQUENCE</scope>
    <source>
        <strain evidence="1">CBS 262.69</strain>
    </source>
</reference>
<dbReference type="Proteomes" id="UP000799640">
    <property type="component" value="Unassembled WGS sequence"/>
</dbReference>
<evidence type="ECO:0000313" key="2">
    <source>
        <dbReference type="Proteomes" id="UP000799640"/>
    </source>
</evidence>